<evidence type="ECO:0000313" key="3">
    <source>
        <dbReference type="Proteomes" id="UP000292445"/>
    </source>
</evidence>
<organism evidence="2 3">
    <name type="scientific">Pigmentiphaga kullae</name>
    <dbReference type="NCBI Taxonomy" id="151784"/>
    <lineage>
        <taxon>Bacteria</taxon>
        <taxon>Pseudomonadati</taxon>
        <taxon>Pseudomonadota</taxon>
        <taxon>Betaproteobacteria</taxon>
        <taxon>Burkholderiales</taxon>
        <taxon>Alcaligenaceae</taxon>
        <taxon>Pigmentiphaga</taxon>
    </lineage>
</organism>
<dbReference type="Pfam" id="PF20552">
    <property type="entry name" value="HTH_62"/>
    <property type="match status" value="1"/>
</dbReference>
<evidence type="ECO:0000313" key="2">
    <source>
        <dbReference type="EMBL" id="RZS81375.1"/>
    </source>
</evidence>
<dbReference type="AlphaFoldDB" id="A0A4Q7NED9"/>
<reference evidence="2 3" key="1">
    <citation type="submission" date="2019-02" db="EMBL/GenBank/DDBJ databases">
        <title>Genomic Encyclopedia of Type Strains, Phase IV (KMG-IV): sequencing the most valuable type-strain genomes for metagenomic binning, comparative biology and taxonomic classification.</title>
        <authorList>
            <person name="Goeker M."/>
        </authorList>
    </citation>
    <scope>NUCLEOTIDE SEQUENCE [LARGE SCALE GENOMIC DNA]</scope>
    <source>
        <strain evidence="2 3">K24</strain>
    </source>
</reference>
<name>A0A4Q7NED9_9BURK</name>
<dbReference type="Proteomes" id="UP000292445">
    <property type="component" value="Unassembled WGS sequence"/>
</dbReference>
<dbReference type="RefSeq" id="WP_130359120.1">
    <property type="nucleotide sequence ID" value="NZ_SGXC01000002.1"/>
</dbReference>
<accession>A0A4Q7NED9</accession>
<gene>
    <name evidence="2" type="ORF">EV675_3998</name>
</gene>
<proteinExistence type="predicted"/>
<dbReference type="OrthoDB" id="6909982at2"/>
<dbReference type="InterPro" id="IPR046789">
    <property type="entry name" value="HTH_62"/>
</dbReference>
<dbReference type="EMBL" id="SGXC01000002">
    <property type="protein sequence ID" value="RZS81375.1"/>
    <property type="molecule type" value="Genomic_DNA"/>
</dbReference>
<keyword evidence="3" id="KW-1185">Reference proteome</keyword>
<comment type="caution">
    <text evidence="2">The sequence shown here is derived from an EMBL/GenBank/DDBJ whole genome shotgun (WGS) entry which is preliminary data.</text>
</comment>
<sequence length="100" mass="10706">MPEQFNVHLASWKGNEPSPHAGTGMVEAPGEGVNLRWQSRESAPTDYENALADAIESAYLAGARTSQQFADHLNSAGVANLSGRGWSAASLEQEMSRLGY</sequence>
<evidence type="ECO:0000259" key="1">
    <source>
        <dbReference type="Pfam" id="PF20552"/>
    </source>
</evidence>
<feature type="domain" description="Recombinase-like" evidence="1">
    <location>
        <begin position="14"/>
        <end position="100"/>
    </location>
</feature>
<protein>
    <recommendedName>
        <fullName evidence="1">Recombinase-like domain-containing protein</fullName>
    </recommendedName>
</protein>